<dbReference type="GO" id="GO:0046872">
    <property type="term" value="F:metal ion binding"/>
    <property type="evidence" value="ECO:0007669"/>
    <property type="project" value="UniProtKB-KW"/>
</dbReference>
<dbReference type="GO" id="GO:0019288">
    <property type="term" value="P:isopentenyl diphosphate biosynthetic process, methylerythritol 4-phosphate pathway"/>
    <property type="evidence" value="ECO:0007669"/>
    <property type="project" value="UniProtKB-UniRule"/>
</dbReference>
<accession>A0A1F5RIW2</accession>
<dbReference type="Pfam" id="PF02401">
    <property type="entry name" value="LYTB"/>
    <property type="match status" value="1"/>
</dbReference>
<organism evidence="6 7">
    <name type="scientific">Candidatus Edwardsbacteria bacterium GWF2_54_11</name>
    <dbReference type="NCBI Taxonomy" id="1817851"/>
    <lineage>
        <taxon>Bacteria</taxon>
        <taxon>Candidatus Edwardsiibacteriota</taxon>
    </lineage>
</organism>
<keyword evidence="2 5" id="KW-0479">Metal-binding</keyword>
<dbReference type="Gene3D" id="3.40.50.11270">
    <property type="match status" value="1"/>
</dbReference>
<feature type="active site" description="Proton donor" evidence="5">
    <location>
        <position position="126"/>
    </location>
</feature>
<feature type="binding site" evidence="5">
    <location>
        <position position="216"/>
    </location>
    <ligand>
        <name>(2E)-4-hydroxy-3-methylbut-2-enyl diphosphate</name>
        <dbReference type="ChEBI" id="CHEBI:128753"/>
    </ligand>
</feature>
<comment type="catalytic activity">
    <reaction evidence="5">
        <text>dimethylallyl diphosphate + 2 oxidized [2Fe-2S]-[ferredoxin] + H2O = (2E)-4-hydroxy-3-methylbut-2-enyl diphosphate + 2 reduced [2Fe-2S]-[ferredoxin] + 2 H(+)</text>
        <dbReference type="Rhea" id="RHEA:24825"/>
        <dbReference type="Rhea" id="RHEA-COMP:10000"/>
        <dbReference type="Rhea" id="RHEA-COMP:10001"/>
        <dbReference type="ChEBI" id="CHEBI:15377"/>
        <dbReference type="ChEBI" id="CHEBI:15378"/>
        <dbReference type="ChEBI" id="CHEBI:33737"/>
        <dbReference type="ChEBI" id="CHEBI:33738"/>
        <dbReference type="ChEBI" id="CHEBI:57623"/>
        <dbReference type="ChEBI" id="CHEBI:128753"/>
        <dbReference type="EC" id="1.17.7.4"/>
    </reaction>
</comment>
<feature type="binding site" evidence="5">
    <location>
        <position position="124"/>
    </location>
    <ligand>
        <name>(2E)-4-hydroxy-3-methylbut-2-enyl diphosphate</name>
        <dbReference type="ChEBI" id="CHEBI:128753"/>
    </ligand>
</feature>
<dbReference type="PANTHER" id="PTHR30426">
    <property type="entry name" value="4-HYDROXY-3-METHYLBUT-2-ENYL DIPHOSPHATE REDUCTASE"/>
    <property type="match status" value="1"/>
</dbReference>
<comment type="cofactor">
    <cofactor evidence="5">
        <name>[4Fe-4S] cluster</name>
        <dbReference type="ChEBI" id="CHEBI:49883"/>
    </cofactor>
    <text evidence="5">Binds 1 [4Fe-4S] cluster per subunit.</text>
</comment>
<dbReference type="GO" id="GO:0016114">
    <property type="term" value="P:terpenoid biosynthetic process"/>
    <property type="evidence" value="ECO:0007669"/>
    <property type="project" value="UniProtKB-UniRule"/>
</dbReference>
<dbReference type="GO" id="GO:0051539">
    <property type="term" value="F:4 iron, 4 sulfur cluster binding"/>
    <property type="evidence" value="ECO:0007669"/>
    <property type="project" value="UniProtKB-UniRule"/>
</dbReference>
<keyword evidence="3 5" id="KW-0408">Iron</keyword>
<keyword evidence="5" id="KW-0560">Oxidoreductase</keyword>
<name>A0A1F5RIW2_9BACT</name>
<feature type="binding site" evidence="5">
    <location>
        <position position="258"/>
    </location>
    <ligand>
        <name>isopentenyl diphosphate</name>
        <dbReference type="ChEBI" id="CHEBI:128769"/>
    </ligand>
</feature>
<proteinExistence type="inferred from homology"/>
<feature type="binding site" evidence="5">
    <location>
        <position position="73"/>
    </location>
    <ligand>
        <name>dimethylallyl diphosphate</name>
        <dbReference type="ChEBI" id="CHEBI:57623"/>
    </ligand>
</feature>
<feature type="binding site" evidence="5">
    <location>
        <position position="214"/>
    </location>
    <ligand>
        <name>(2E)-4-hydroxy-3-methylbut-2-enyl diphosphate</name>
        <dbReference type="ChEBI" id="CHEBI:128753"/>
    </ligand>
</feature>
<dbReference type="CDD" id="cd13944">
    <property type="entry name" value="lytB_ispH"/>
    <property type="match status" value="1"/>
</dbReference>
<dbReference type="UniPathway" id="UPA00059">
    <property type="reaction ID" value="UER00105"/>
</dbReference>
<evidence type="ECO:0000313" key="7">
    <source>
        <dbReference type="Proteomes" id="UP000177230"/>
    </source>
</evidence>
<feature type="binding site" evidence="5">
    <location>
        <position position="258"/>
    </location>
    <ligand>
        <name>dimethylallyl diphosphate</name>
        <dbReference type="ChEBI" id="CHEBI:57623"/>
    </ligand>
</feature>
<feature type="binding site" evidence="5">
    <location>
        <position position="216"/>
    </location>
    <ligand>
        <name>dimethylallyl diphosphate</name>
        <dbReference type="ChEBI" id="CHEBI:57623"/>
    </ligand>
</feature>
<comment type="pathway">
    <text evidence="5">Isoprenoid biosynthesis; dimethylallyl diphosphate biosynthesis; dimethylallyl diphosphate from (2E)-4-hydroxy-3-methylbutenyl diphosphate: step 1/1.</text>
</comment>
<dbReference type="AlphaFoldDB" id="A0A1F5RIW2"/>
<feature type="binding site" evidence="5">
    <location>
        <position position="41"/>
    </location>
    <ligand>
        <name>dimethylallyl diphosphate</name>
        <dbReference type="ChEBI" id="CHEBI:57623"/>
    </ligand>
</feature>
<feature type="binding site" evidence="5">
    <location>
        <position position="216"/>
    </location>
    <ligand>
        <name>isopentenyl diphosphate</name>
        <dbReference type="ChEBI" id="CHEBI:128769"/>
    </ligand>
</feature>
<feature type="binding site" evidence="5">
    <location>
        <position position="214"/>
    </location>
    <ligand>
        <name>dimethylallyl diphosphate</name>
        <dbReference type="ChEBI" id="CHEBI:57623"/>
    </ligand>
</feature>
<evidence type="ECO:0000256" key="3">
    <source>
        <dbReference type="ARBA" id="ARBA00023004"/>
    </source>
</evidence>
<protein>
    <recommendedName>
        <fullName evidence="5">4-hydroxy-3-methylbut-2-enyl diphosphate reductase</fullName>
        <shortName evidence="5">HMBPP reductase</shortName>
        <ecNumber evidence="5">1.17.7.4</ecNumber>
    </recommendedName>
</protein>
<feature type="binding site" evidence="5">
    <location>
        <position position="12"/>
    </location>
    <ligand>
        <name>[4Fe-4S] cluster</name>
        <dbReference type="ChEBI" id="CHEBI:49883"/>
    </ligand>
</feature>
<feature type="binding site" evidence="5">
    <location>
        <position position="96"/>
    </location>
    <ligand>
        <name>[4Fe-4S] cluster</name>
        <dbReference type="ChEBI" id="CHEBI:49883"/>
    </ligand>
</feature>
<feature type="binding site" evidence="5">
    <location>
        <position position="124"/>
    </location>
    <ligand>
        <name>dimethylallyl diphosphate</name>
        <dbReference type="ChEBI" id="CHEBI:57623"/>
    </ligand>
</feature>
<evidence type="ECO:0000313" key="6">
    <source>
        <dbReference type="EMBL" id="OGF14325.1"/>
    </source>
</evidence>
<dbReference type="GO" id="GO:0051745">
    <property type="term" value="F:4-hydroxy-3-methylbut-2-enyl diphosphate reductase activity"/>
    <property type="evidence" value="ECO:0007669"/>
    <property type="project" value="UniProtKB-UniRule"/>
</dbReference>
<feature type="binding site" evidence="5">
    <location>
        <position position="41"/>
    </location>
    <ligand>
        <name>isopentenyl diphosphate</name>
        <dbReference type="ChEBI" id="CHEBI:128769"/>
    </ligand>
</feature>
<dbReference type="GO" id="GO:0050992">
    <property type="term" value="P:dimethylallyl diphosphate biosynthetic process"/>
    <property type="evidence" value="ECO:0007669"/>
    <property type="project" value="UniProtKB-UniRule"/>
</dbReference>
<dbReference type="UniPathway" id="UPA00056">
    <property type="reaction ID" value="UER00097"/>
</dbReference>
<dbReference type="EMBL" id="MFFM01000003">
    <property type="protein sequence ID" value="OGF14325.1"/>
    <property type="molecule type" value="Genomic_DNA"/>
</dbReference>
<feature type="binding site" evidence="5">
    <location>
        <position position="258"/>
    </location>
    <ligand>
        <name>(2E)-4-hydroxy-3-methylbut-2-enyl diphosphate</name>
        <dbReference type="ChEBI" id="CHEBI:128753"/>
    </ligand>
</feature>
<comment type="pathway">
    <text evidence="5">Isoprenoid biosynthesis; isopentenyl diphosphate biosynthesis via DXP pathway; isopentenyl diphosphate from 1-deoxy-D-xylulose 5-phosphate: step 6/6.</text>
</comment>
<feature type="binding site" evidence="5">
    <location>
        <position position="73"/>
    </location>
    <ligand>
        <name>isopentenyl diphosphate</name>
        <dbReference type="ChEBI" id="CHEBI:128769"/>
    </ligand>
</feature>
<dbReference type="PANTHER" id="PTHR30426:SF0">
    <property type="entry name" value="4-HYDROXY-3-METHYLBUT-2-ENYL DIPHOSPHATE REDUCTASE"/>
    <property type="match status" value="1"/>
</dbReference>
<feature type="binding site" evidence="5">
    <location>
        <position position="73"/>
    </location>
    <ligand>
        <name>(2E)-4-hydroxy-3-methylbut-2-enyl diphosphate</name>
        <dbReference type="ChEBI" id="CHEBI:128753"/>
    </ligand>
</feature>
<keyword evidence="5" id="KW-0414">Isoprene biosynthesis</keyword>
<feature type="binding site" evidence="5">
    <location>
        <position position="124"/>
    </location>
    <ligand>
        <name>isopentenyl diphosphate</name>
        <dbReference type="ChEBI" id="CHEBI:128769"/>
    </ligand>
</feature>
<evidence type="ECO:0000256" key="4">
    <source>
        <dbReference type="ARBA" id="ARBA00023014"/>
    </source>
</evidence>
<dbReference type="EC" id="1.17.7.4" evidence="5"/>
<comment type="caution">
    <text evidence="5">Lacks conserved residue(s) required for the propagation of feature annotation.</text>
</comment>
<gene>
    <name evidence="5" type="primary">ispH</name>
    <name evidence="6" type="ORF">A2024_10050</name>
</gene>
<comment type="catalytic activity">
    <reaction evidence="5">
        <text>isopentenyl diphosphate + 2 oxidized [2Fe-2S]-[ferredoxin] + H2O = (2E)-4-hydroxy-3-methylbut-2-enyl diphosphate + 2 reduced [2Fe-2S]-[ferredoxin] + 2 H(+)</text>
        <dbReference type="Rhea" id="RHEA:24488"/>
        <dbReference type="Rhea" id="RHEA-COMP:10000"/>
        <dbReference type="Rhea" id="RHEA-COMP:10001"/>
        <dbReference type="ChEBI" id="CHEBI:15377"/>
        <dbReference type="ChEBI" id="CHEBI:15378"/>
        <dbReference type="ChEBI" id="CHEBI:33737"/>
        <dbReference type="ChEBI" id="CHEBI:33738"/>
        <dbReference type="ChEBI" id="CHEBI:128753"/>
        <dbReference type="ChEBI" id="CHEBI:128769"/>
        <dbReference type="EC" id="1.17.7.4"/>
    </reaction>
</comment>
<evidence type="ECO:0000256" key="2">
    <source>
        <dbReference type="ARBA" id="ARBA00022723"/>
    </source>
</evidence>
<keyword evidence="4 5" id="KW-0411">Iron-sulfur</keyword>
<dbReference type="HAMAP" id="MF_00191">
    <property type="entry name" value="IspH"/>
    <property type="match status" value="1"/>
</dbReference>
<comment type="caution">
    <text evidence="6">The sequence shown here is derived from an EMBL/GenBank/DDBJ whole genome shotgun (WGS) entry which is preliminary data.</text>
</comment>
<evidence type="ECO:0000256" key="5">
    <source>
        <dbReference type="HAMAP-Rule" id="MF_00191"/>
    </source>
</evidence>
<evidence type="ECO:0000256" key="1">
    <source>
        <dbReference type="ARBA" id="ARBA00022485"/>
    </source>
</evidence>
<keyword evidence="1 5" id="KW-0004">4Fe-4S</keyword>
<dbReference type="NCBIfam" id="TIGR00216">
    <property type="entry name" value="ispH_lytB"/>
    <property type="match status" value="1"/>
</dbReference>
<dbReference type="Gene3D" id="3.40.1010.20">
    <property type="entry name" value="4-hydroxy-3-methylbut-2-enyl diphosphate reductase, catalytic domain"/>
    <property type="match status" value="2"/>
</dbReference>
<feature type="binding site" evidence="5">
    <location>
        <position position="41"/>
    </location>
    <ligand>
        <name>(2E)-4-hydroxy-3-methylbut-2-enyl diphosphate</name>
        <dbReference type="ChEBI" id="CHEBI:128753"/>
    </ligand>
</feature>
<dbReference type="InterPro" id="IPR003451">
    <property type="entry name" value="LytB/IspH"/>
</dbReference>
<reference evidence="6 7" key="1">
    <citation type="journal article" date="2016" name="Nat. Commun.">
        <title>Thousands of microbial genomes shed light on interconnected biogeochemical processes in an aquifer system.</title>
        <authorList>
            <person name="Anantharaman K."/>
            <person name="Brown C.T."/>
            <person name="Hug L.A."/>
            <person name="Sharon I."/>
            <person name="Castelle C.J."/>
            <person name="Probst A.J."/>
            <person name="Thomas B.C."/>
            <person name="Singh A."/>
            <person name="Wilkins M.J."/>
            <person name="Karaoz U."/>
            <person name="Brodie E.L."/>
            <person name="Williams K.H."/>
            <person name="Hubbard S.S."/>
            <person name="Banfield J.F."/>
        </authorList>
    </citation>
    <scope>NUCLEOTIDE SEQUENCE [LARGE SCALE GENOMIC DNA]</scope>
</reference>
<comment type="similarity">
    <text evidence="5">Belongs to the IspH family.</text>
</comment>
<comment type="function">
    <text evidence="5">Catalyzes the conversion of 1-hydroxy-2-methyl-2-(E)-butenyl 4-diphosphate (HMBPP) into a mixture of isopentenyl diphosphate (IPP) and dimethylallyl diphosphate (DMAPP). Acts in the terminal step of the DOXP/MEP pathway for isoprenoid precursor biosynthesis.</text>
</comment>
<sequence length="279" mass="30740">MKIEVAKRAGFCFGVKRAVKLAYETAAKSRQAVCTLGPIIHNPQVVKDLEGWGVKAIEKPSRVKNGVLIIRSHGVHPRVLQQLKAKKGLTIIDATCPFVTKAQNAAACLRDENRQVIIIGEKEHPEVIALKGYAGRDSVVFNHNSVKVGPRIGVLAQTTLSTDDFVKALMYLGSKTNDIHLINTICRATQVRQQDTMQLAKRSDLMIVVGGRNSANTSRLAEMCRKVGKPTYHVETEDELKARWFSKARLAGVTAGASTPDALVRKVVKRIRDITKKQK</sequence>
<feature type="binding site" evidence="5">
    <location>
        <position position="214"/>
    </location>
    <ligand>
        <name>isopentenyl diphosphate</name>
        <dbReference type="ChEBI" id="CHEBI:128769"/>
    </ligand>
</feature>
<dbReference type="Proteomes" id="UP000177230">
    <property type="component" value="Unassembled WGS sequence"/>
</dbReference>
<feature type="binding site" evidence="5">
    <location>
        <position position="158"/>
    </location>
    <ligand>
        <name>(2E)-4-hydroxy-3-methylbut-2-enyl diphosphate</name>
        <dbReference type="ChEBI" id="CHEBI:128753"/>
    </ligand>
</feature>
<feature type="binding site" evidence="5">
    <location>
        <position position="186"/>
    </location>
    <ligand>
        <name>[4Fe-4S] cluster</name>
        <dbReference type="ChEBI" id="CHEBI:49883"/>
    </ligand>
</feature>